<dbReference type="PANTHER" id="PTHR46877:SF7">
    <property type="entry name" value="EPHRIN TYPE-A RECEPTOR 8"/>
    <property type="match status" value="1"/>
</dbReference>
<evidence type="ECO:0000256" key="8">
    <source>
        <dbReference type="ARBA" id="ARBA00022703"/>
    </source>
</evidence>
<dbReference type="PROSITE" id="PS00107">
    <property type="entry name" value="PROTEIN_KINASE_ATP"/>
    <property type="match status" value="1"/>
</dbReference>
<dbReference type="SMART" id="SM00219">
    <property type="entry name" value="TyrKc"/>
    <property type="match status" value="1"/>
</dbReference>
<feature type="binding site" evidence="20">
    <location>
        <position position="405"/>
    </location>
    <ligand>
        <name>ATP</name>
        <dbReference type="ChEBI" id="CHEBI:30616"/>
    </ligand>
</feature>
<dbReference type="GO" id="GO:0006915">
    <property type="term" value="P:apoptotic process"/>
    <property type="evidence" value="ECO:0007669"/>
    <property type="project" value="UniProtKB-KW"/>
</dbReference>
<dbReference type="Pfam" id="PF00041">
    <property type="entry name" value="fn3"/>
    <property type="match status" value="2"/>
</dbReference>
<dbReference type="CDD" id="cd09550">
    <property type="entry name" value="SAM_EPH-A8"/>
    <property type="match status" value="1"/>
</dbReference>
<keyword evidence="7 21" id="KW-0812">Transmembrane</keyword>
<dbReference type="PROSITE" id="PS50853">
    <property type="entry name" value="FN3"/>
    <property type="match status" value="2"/>
</dbReference>
<gene>
    <name evidence="25" type="primary">EPHA8</name>
</gene>
<evidence type="ECO:0000256" key="6">
    <source>
        <dbReference type="ARBA" id="ARBA00022679"/>
    </source>
</evidence>
<dbReference type="InterPro" id="IPR000719">
    <property type="entry name" value="Prot_kinase_dom"/>
</dbReference>
<evidence type="ECO:0000256" key="7">
    <source>
        <dbReference type="ARBA" id="ARBA00022692"/>
    </source>
</evidence>
<dbReference type="FunFam" id="1.10.510.10:FF:000130">
    <property type="entry name" value="Ephrin type-A receptor 7"/>
    <property type="match status" value="1"/>
</dbReference>
<dbReference type="InParanoid" id="H3AU43"/>
<evidence type="ECO:0000256" key="10">
    <source>
        <dbReference type="ARBA" id="ARBA00022741"/>
    </source>
</evidence>
<dbReference type="AlphaFoldDB" id="H3AU43"/>
<dbReference type="PROSITE" id="PS00109">
    <property type="entry name" value="PROTEIN_KINASE_TYR"/>
    <property type="match status" value="1"/>
</dbReference>
<dbReference type="HOGENOM" id="CLU_000288_141_4_1"/>
<comment type="catalytic activity">
    <reaction evidence="18">
        <text>L-tyrosyl-[protein] + ATP = O-phospho-L-tyrosyl-[protein] + ADP + H(+)</text>
        <dbReference type="Rhea" id="RHEA:10596"/>
        <dbReference type="Rhea" id="RHEA-COMP:10136"/>
        <dbReference type="Rhea" id="RHEA-COMP:20101"/>
        <dbReference type="ChEBI" id="CHEBI:15378"/>
        <dbReference type="ChEBI" id="CHEBI:30616"/>
        <dbReference type="ChEBI" id="CHEBI:46858"/>
        <dbReference type="ChEBI" id="CHEBI:61978"/>
        <dbReference type="ChEBI" id="CHEBI:456216"/>
        <dbReference type="EC" id="2.7.10.1"/>
    </reaction>
</comment>
<evidence type="ECO:0000256" key="11">
    <source>
        <dbReference type="ARBA" id="ARBA00022777"/>
    </source>
</evidence>
<dbReference type="CDD" id="cd05066">
    <property type="entry name" value="PTKc_EphR_A"/>
    <property type="match status" value="1"/>
</dbReference>
<dbReference type="InterPro" id="IPR013761">
    <property type="entry name" value="SAM/pointed_sf"/>
</dbReference>
<evidence type="ECO:0000313" key="26">
    <source>
        <dbReference type="Proteomes" id="UP000008672"/>
    </source>
</evidence>
<keyword evidence="14 21" id="KW-1133">Transmembrane helix</keyword>
<dbReference type="Gene3D" id="1.10.510.10">
    <property type="entry name" value="Transferase(Phosphotransferase) domain 1"/>
    <property type="match status" value="1"/>
</dbReference>
<feature type="transmembrane region" description="Helical" evidence="21">
    <location>
        <begin position="280"/>
        <end position="300"/>
    </location>
</feature>
<dbReference type="GO" id="GO:0005886">
    <property type="term" value="C:plasma membrane"/>
    <property type="evidence" value="ECO:0007669"/>
    <property type="project" value="UniProtKB-SubCell"/>
</dbReference>
<sequence length="744" mass="83057">ACEPGFYKSIAGDQLCAKCPLHSHSETLASLFCQCDSSYYRAASDPPSASCTRPPSAPVNVISTVNGTSVALEWSPPLDTGGREDVQYNVICRRCMWESGHCAPCGSGMAGGSGASRGIRFVPQHTGLSEPAVSVLNLMAHMNYTFQIEAVNGVSTLSLEPQRYTSVNITTNQAAPSQIVVLRQETRSQNSVTLLWQEPDRPNGVILEYEIKYFEKDKEQQSYSTLKSKGTSATVLGLKPGTRYVFQVRARTSAGCGRFSQTIEVETGKAVSLRYDTMTIIWICLALVTGLVILLTVLICKKRHCGYSKAFQDPDEEKMHYMNGHTYSTPCWFLPPPPPITFPESKFYIDPHTYEDPCQAVHEFAREIEASRIKIEKVIGSGEFGEVCYGRLKLPGKRELPVALKTLKSGYTERQRRDFLSEASIMAQFDHPNIIRLEGVVTRSKPVMIITEYMENGSLDSFLRRHDGQFTIIQLVGMLRGIAAGMKYLSDLGYIHRDLAARNILVNSNLVCKVSDFGLSRILEDDPDAAYTTTGGKIPIRWTAPEAIAFRKFSTASDVWSYGVVMWEVLAYGERPYWNMTNRDVINSVEEGYRLPAPMSCPSTLHQLMLDCWQKDRNERPKFSQIVSILDKLIRTPDNLKVTATLNSCFMPQCWRLCLKPRGGGGDAGLFSTVDEWLDSIKMGRYKEHFAAAGYLSLALVMRMNIDDIRRLGITLMGHQKKILTSIQIMRAQTLSVNGRGVHV</sequence>
<dbReference type="SUPFAM" id="SSF49265">
    <property type="entry name" value="Fibronectin type III"/>
    <property type="match status" value="1"/>
</dbReference>
<dbReference type="CDD" id="cd00063">
    <property type="entry name" value="FN3"/>
    <property type="match status" value="2"/>
</dbReference>
<keyword evidence="12 20" id="KW-0067">ATP-binding</keyword>
<keyword evidence="6" id="KW-0808">Transferase</keyword>
<evidence type="ECO:0000256" key="1">
    <source>
        <dbReference type="ARBA" id="ARBA00004251"/>
    </source>
</evidence>
<keyword evidence="16" id="KW-0829">Tyrosine-protein kinase</keyword>
<keyword evidence="13" id="KW-0524">Neurogenesis</keyword>
<dbReference type="InterPro" id="IPR008266">
    <property type="entry name" value="Tyr_kinase_AS"/>
</dbReference>
<dbReference type="InterPro" id="IPR001245">
    <property type="entry name" value="Ser-Thr/Tyr_kinase_cat_dom"/>
</dbReference>
<dbReference type="InterPro" id="IPR017441">
    <property type="entry name" value="Protein_kinase_ATP_BS"/>
</dbReference>
<protein>
    <recommendedName>
        <fullName evidence="19">Ephrin type-A receptor 7</fullName>
        <ecNumber evidence="2">2.7.10.1</ecNumber>
    </recommendedName>
</protein>
<dbReference type="InterPro" id="IPR020635">
    <property type="entry name" value="Tyr_kinase_cat_dom"/>
</dbReference>
<evidence type="ECO:0000256" key="19">
    <source>
        <dbReference type="ARBA" id="ARBA00072209"/>
    </source>
</evidence>
<keyword evidence="9" id="KW-0677">Repeat</keyword>
<dbReference type="EMBL" id="AFYH01153247">
    <property type="status" value="NOT_ANNOTATED_CDS"/>
    <property type="molecule type" value="Genomic_DNA"/>
</dbReference>
<evidence type="ECO:0000256" key="12">
    <source>
        <dbReference type="ARBA" id="ARBA00022840"/>
    </source>
</evidence>
<evidence type="ECO:0000256" key="18">
    <source>
        <dbReference type="ARBA" id="ARBA00051243"/>
    </source>
</evidence>
<keyword evidence="10 20" id="KW-0547">Nucleotide-binding</keyword>
<evidence type="ECO:0000256" key="5">
    <source>
        <dbReference type="ARBA" id="ARBA00022553"/>
    </source>
</evidence>
<evidence type="ECO:0000256" key="9">
    <source>
        <dbReference type="ARBA" id="ARBA00022737"/>
    </source>
</evidence>
<keyword evidence="17" id="KW-0675">Receptor</keyword>
<evidence type="ECO:0000256" key="13">
    <source>
        <dbReference type="ARBA" id="ARBA00022902"/>
    </source>
</evidence>
<dbReference type="InterPro" id="IPR001660">
    <property type="entry name" value="SAM"/>
</dbReference>
<dbReference type="SUPFAM" id="SSF56112">
    <property type="entry name" value="Protein kinase-like (PK-like)"/>
    <property type="match status" value="1"/>
</dbReference>
<accession>H3AU43</accession>
<reference evidence="25" key="3">
    <citation type="submission" date="2025-09" db="UniProtKB">
        <authorList>
            <consortium name="Ensembl"/>
        </authorList>
    </citation>
    <scope>IDENTIFICATION</scope>
</reference>
<dbReference type="InterPro" id="IPR036116">
    <property type="entry name" value="FN3_sf"/>
</dbReference>
<evidence type="ECO:0000256" key="21">
    <source>
        <dbReference type="SAM" id="Phobius"/>
    </source>
</evidence>
<evidence type="ECO:0000259" key="24">
    <source>
        <dbReference type="PROSITE" id="PS50853"/>
    </source>
</evidence>
<evidence type="ECO:0000256" key="20">
    <source>
        <dbReference type="PROSITE-ProRule" id="PRU10141"/>
    </source>
</evidence>
<name>H3AU43_LATCH</name>
<dbReference type="InterPro" id="IPR011009">
    <property type="entry name" value="Kinase-like_dom_sf"/>
</dbReference>
<dbReference type="SMART" id="SM00454">
    <property type="entry name" value="SAM"/>
    <property type="match status" value="1"/>
</dbReference>
<dbReference type="GeneTree" id="ENSGT00940000160469"/>
<dbReference type="GO" id="GO:0005524">
    <property type="term" value="F:ATP binding"/>
    <property type="evidence" value="ECO:0007669"/>
    <property type="project" value="UniProtKB-UniRule"/>
</dbReference>
<evidence type="ECO:0000256" key="15">
    <source>
        <dbReference type="ARBA" id="ARBA00023136"/>
    </source>
</evidence>
<comment type="subcellular location">
    <subcellularLocation>
        <location evidence="1">Cell membrane</location>
        <topology evidence="1">Single-pass type I membrane protein</topology>
    </subcellularLocation>
</comment>
<evidence type="ECO:0000256" key="16">
    <source>
        <dbReference type="ARBA" id="ARBA00023137"/>
    </source>
</evidence>
<dbReference type="Proteomes" id="UP000008672">
    <property type="component" value="Unassembled WGS sequence"/>
</dbReference>
<keyword evidence="5" id="KW-0597">Phosphoprotein</keyword>
<feature type="domain" description="Fibronectin type-III" evidence="24">
    <location>
        <begin position="54"/>
        <end position="174"/>
    </location>
</feature>
<dbReference type="InterPro" id="IPR027936">
    <property type="entry name" value="Eph_TM"/>
</dbReference>
<dbReference type="FunFam" id="3.30.200.20:FF:000001">
    <property type="entry name" value="Ephrin type-A receptor 5"/>
    <property type="match status" value="1"/>
</dbReference>
<evidence type="ECO:0000256" key="17">
    <source>
        <dbReference type="ARBA" id="ARBA00023170"/>
    </source>
</evidence>
<organism evidence="25 26">
    <name type="scientific">Latimeria chalumnae</name>
    <name type="common">Coelacanth</name>
    <dbReference type="NCBI Taxonomy" id="7897"/>
    <lineage>
        <taxon>Eukaryota</taxon>
        <taxon>Metazoa</taxon>
        <taxon>Chordata</taxon>
        <taxon>Craniata</taxon>
        <taxon>Vertebrata</taxon>
        <taxon>Euteleostomi</taxon>
        <taxon>Coelacanthiformes</taxon>
        <taxon>Coelacanthidae</taxon>
        <taxon>Latimeria</taxon>
    </lineage>
</organism>
<reference evidence="26" key="1">
    <citation type="submission" date="2011-08" db="EMBL/GenBank/DDBJ databases">
        <title>The draft genome of Latimeria chalumnae.</title>
        <authorList>
            <person name="Di Palma F."/>
            <person name="Alfoldi J."/>
            <person name="Johnson J."/>
            <person name="Berlin A."/>
            <person name="Gnerre S."/>
            <person name="Jaffe D."/>
            <person name="MacCallum I."/>
            <person name="Young S."/>
            <person name="Walker B.J."/>
            <person name="Lander E."/>
            <person name="Lindblad-Toh K."/>
        </authorList>
    </citation>
    <scope>NUCLEOTIDE SEQUENCE [LARGE SCALE GENOMIC DNA]</scope>
    <source>
        <strain evidence="26">Wild caught</strain>
    </source>
</reference>
<dbReference type="PROSITE" id="PS50105">
    <property type="entry name" value="SAM_DOMAIN"/>
    <property type="match status" value="1"/>
</dbReference>
<dbReference type="FunFam" id="2.10.50.10:FF:000001">
    <property type="entry name" value="Ephrin type-A receptor 5"/>
    <property type="match status" value="1"/>
</dbReference>
<dbReference type="FunFam" id="2.60.40.10:FF:000045">
    <property type="entry name" value="Ephrin type-A receptor 5"/>
    <property type="match status" value="1"/>
</dbReference>
<feature type="domain" description="Fibronectin type-III" evidence="24">
    <location>
        <begin position="175"/>
        <end position="270"/>
    </location>
</feature>
<keyword evidence="26" id="KW-1185">Reference proteome</keyword>
<dbReference type="PRINTS" id="PR00014">
    <property type="entry name" value="FNTYPEIII"/>
</dbReference>
<dbReference type="Ensembl" id="ENSLACT00000013260.1">
    <property type="protein sequence ID" value="ENSLACP00000013164.1"/>
    <property type="gene ID" value="ENSLACG00000011594.1"/>
</dbReference>
<evidence type="ECO:0000256" key="14">
    <source>
        <dbReference type="ARBA" id="ARBA00022989"/>
    </source>
</evidence>
<feature type="domain" description="SAM" evidence="23">
    <location>
        <begin position="669"/>
        <end position="733"/>
    </location>
</feature>
<dbReference type="Pfam" id="PF07714">
    <property type="entry name" value="PK_Tyr_Ser-Thr"/>
    <property type="match status" value="1"/>
</dbReference>
<dbReference type="Gene3D" id="1.10.150.50">
    <property type="entry name" value="Transcription Factor, Ets-1"/>
    <property type="match status" value="1"/>
</dbReference>
<dbReference type="EMBL" id="AFYH01153246">
    <property type="status" value="NOT_ANNOTATED_CDS"/>
    <property type="molecule type" value="Genomic_DNA"/>
</dbReference>
<keyword evidence="15 21" id="KW-0472">Membrane</keyword>
<reference evidence="25" key="2">
    <citation type="submission" date="2025-08" db="UniProtKB">
        <authorList>
            <consortium name="Ensembl"/>
        </authorList>
    </citation>
    <scope>IDENTIFICATION</scope>
</reference>
<dbReference type="GO" id="GO:0005005">
    <property type="term" value="F:transmembrane-ephrin receptor activity"/>
    <property type="evidence" value="ECO:0007669"/>
    <property type="project" value="TreeGrafter"/>
</dbReference>
<keyword evidence="4" id="KW-1003">Cell membrane</keyword>
<evidence type="ECO:0000259" key="23">
    <source>
        <dbReference type="PROSITE" id="PS50105"/>
    </source>
</evidence>
<evidence type="ECO:0000313" key="25">
    <source>
        <dbReference type="Ensembl" id="ENSLACP00000013164.1"/>
    </source>
</evidence>
<dbReference type="EMBL" id="AFYH01153242">
    <property type="status" value="NOT_ANNOTATED_CDS"/>
    <property type="molecule type" value="Genomic_DNA"/>
</dbReference>
<dbReference type="InterPro" id="IPR050449">
    <property type="entry name" value="Ephrin_rcpt_TKs"/>
</dbReference>
<dbReference type="EMBL" id="AFYH01153243">
    <property type="status" value="NOT_ANNOTATED_CDS"/>
    <property type="molecule type" value="Genomic_DNA"/>
</dbReference>
<evidence type="ECO:0000259" key="22">
    <source>
        <dbReference type="PROSITE" id="PS50011"/>
    </source>
</evidence>
<dbReference type="EMBL" id="AFYH01153240">
    <property type="status" value="NOT_ANNOTATED_CDS"/>
    <property type="molecule type" value="Genomic_DNA"/>
</dbReference>
<keyword evidence="11" id="KW-0418">Kinase</keyword>
<dbReference type="FunFam" id="1.10.150.50:FF:000001">
    <property type="entry name" value="Ephrin type-A receptor 5"/>
    <property type="match status" value="1"/>
</dbReference>
<dbReference type="Gene3D" id="2.10.50.10">
    <property type="entry name" value="Tumor Necrosis Factor Receptor, subunit A, domain 2"/>
    <property type="match status" value="1"/>
</dbReference>
<dbReference type="OMA" id="MRMNIDD"/>
<dbReference type="PROSITE" id="PS50011">
    <property type="entry name" value="PROTEIN_KINASE_DOM"/>
    <property type="match status" value="1"/>
</dbReference>
<dbReference type="EMBL" id="AFYH01153241">
    <property type="status" value="NOT_ANNOTATED_CDS"/>
    <property type="molecule type" value="Genomic_DNA"/>
</dbReference>
<dbReference type="Gene3D" id="2.60.40.10">
    <property type="entry name" value="Immunoglobulins"/>
    <property type="match status" value="2"/>
</dbReference>
<dbReference type="Pfam" id="PF00536">
    <property type="entry name" value="SAM_1"/>
    <property type="match status" value="1"/>
</dbReference>
<evidence type="ECO:0000256" key="3">
    <source>
        <dbReference type="ARBA" id="ARBA00022473"/>
    </source>
</evidence>
<dbReference type="GO" id="GO:0007411">
    <property type="term" value="P:axon guidance"/>
    <property type="evidence" value="ECO:0007669"/>
    <property type="project" value="TreeGrafter"/>
</dbReference>
<dbReference type="PANTHER" id="PTHR46877">
    <property type="entry name" value="EPH RECEPTOR A5"/>
    <property type="match status" value="1"/>
</dbReference>
<proteinExistence type="predicted"/>
<dbReference type="SMART" id="SM00060">
    <property type="entry name" value="FN3"/>
    <property type="match status" value="2"/>
</dbReference>
<dbReference type="InterPro" id="IPR013783">
    <property type="entry name" value="Ig-like_fold"/>
</dbReference>
<dbReference type="Gene3D" id="3.30.200.20">
    <property type="entry name" value="Phosphorylase Kinase, domain 1"/>
    <property type="match status" value="1"/>
</dbReference>
<dbReference type="FunFam" id="2.60.40.10:FF:000190">
    <property type="entry name" value="Ephrin type-A receptor 7"/>
    <property type="match status" value="1"/>
</dbReference>
<dbReference type="EC" id="2.7.10.1" evidence="2"/>
<keyword evidence="3" id="KW-0217">Developmental protein</keyword>
<dbReference type="SUPFAM" id="SSF47769">
    <property type="entry name" value="SAM/Pointed domain"/>
    <property type="match status" value="1"/>
</dbReference>
<dbReference type="GO" id="GO:0030425">
    <property type="term" value="C:dendrite"/>
    <property type="evidence" value="ECO:0007669"/>
    <property type="project" value="TreeGrafter"/>
</dbReference>
<dbReference type="STRING" id="7897.ENSLACP00000013164"/>
<evidence type="ECO:0000256" key="2">
    <source>
        <dbReference type="ARBA" id="ARBA00011902"/>
    </source>
</evidence>
<dbReference type="Pfam" id="PF14575">
    <property type="entry name" value="EphA2_TM"/>
    <property type="match status" value="1"/>
</dbReference>
<dbReference type="eggNOG" id="KOG0196">
    <property type="taxonomic scope" value="Eukaryota"/>
</dbReference>
<dbReference type="InterPro" id="IPR003961">
    <property type="entry name" value="FN3_dom"/>
</dbReference>
<keyword evidence="8" id="KW-0053">Apoptosis</keyword>
<dbReference type="EMBL" id="AFYH01153244">
    <property type="status" value="NOT_ANNOTATED_CDS"/>
    <property type="molecule type" value="Genomic_DNA"/>
</dbReference>
<dbReference type="PRINTS" id="PR00109">
    <property type="entry name" value="TYRKINASE"/>
</dbReference>
<evidence type="ECO:0000256" key="4">
    <source>
        <dbReference type="ARBA" id="ARBA00022475"/>
    </source>
</evidence>
<feature type="domain" description="Protein kinase" evidence="22">
    <location>
        <begin position="373"/>
        <end position="634"/>
    </location>
</feature>
<dbReference type="EMBL" id="AFYH01153245">
    <property type="status" value="NOT_ANNOTATED_CDS"/>
    <property type="molecule type" value="Genomic_DNA"/>
</dbReference>